<dbReference type="AlphaFoldDB" id="A0AAV4M2Y6"/>
<comment type="caution">
    <text evidence="1">The sequence shown here is derived from an EMBL/GenBank/DDBJ whole genome shotgun (WGS) entry which is preliminary data.</text>
</comment>
<keyword evidence="2" id="KW-1185">Reference proteome</keyword>
<reference evidence="1 2" key="1">
    <citation type="submission" date="2021-06" db="EMBL/GenBank/DDBJ databases">
        <title>Genome sequence of Babesia caballi.</title>
        <authorList>
            <person name="Yamagishi J."/>
            <person name="Kidaka T."/>
            <person name="Ochi A."/>
        </authorList>
    </citation>
    <scope>NUCLEOTIDE SEQUENCE [LARGE SCALE GENOMIC DNA]</scope>
    <source>
        <strain evidence="1">USDA-D6B2</strain>
    </source>
</reference>
<dbReference type="Proteomes" id="UP001497744">
    <property type="component" value="Unassembled WGS sequence"/>
</dbReference>
<protein>
    <submittedName>
        <fullName evidence="1">Uncharacterized protein</fullName>
    </submittedName>
</protein>
<organism evidence="1 2">
    <name type="scientific">Babesia caballi</name>
    <dbReference type="NCBI Taxonomy" id="5871"/>
    <lineage>
        <taxon>Eukaryota</taxon>
        <taxon>Sar</taxon>
        <taxon>Alveolata</taxon>
        <taxon>Apicomplexa</taxon>
        <taxon>Aconoidasida</taxon>
        <taxon>Piroplasmida</taxon>
        <taxon>Babesiidae</taxon>
        <taxon>Babesia</taxon>
    </lineage>
</organism>
<name>A0AAV4M2Y6_BABCB</name>
<dbReference type="EMBL" id="BPLF01000008">
    <property type="protein sequence ID" value="GIX66452.1"/>
    <property type="molecule type" value="Genomic_DNA"/>
</dbReference>
<gene>
    <name evidence="1" type="ORF">BcabD6B2_58890</name>
</gene>
<proteinExistence type="predicted"/>
<geneLocation type="apicoplast" evidence="1"/>
<accession>A0AAV4M2Y6</accession>
<keyword evidence="1" id="KW-0934">Plastid</keyword>
<keyword evidence="1" id="KW-0933">Apicoplast</keyword>
<evidence type="ECO:0000313" key="2">
    <source>
        <dbReference type="Proteomes" id="UP001497744"/>
    </source>
</evidence>
<evidence type="ECO:0000313" key="1">
    <source>
        <dbReference type="EMBL" id="GIX66452.1"/>
    </source>
</evidence>
<sequence length="53" mass="6598">MYINKKLKYINRYKYNNKRPFYIKTYIPFKKNINDECTKPSSKLKFKNCKLIN</sequence>